<feature type="region of interest" description="Disordered" evidence="1">
    <location>
        <begin position="311"/>
        <end position="405"/>
    </location>
</feature>
<feature type="compositionally biased region" description="Basic residues" evidence="1">
    <location>
        <begin position="393"/>
        <end position="405"/>
    </location>
</feature>
<feature type="compositionally biased region" description="Low complexity" evidence="1">
    <location>
        <begin position="342"/>
        <end position="351"/>
    </location>
</feature>
<dbReference type="Proteomes" id="UP001209878">
    <property type="component" value="Unassembled WGS sequence"/>
</dbReference>
<accession>A0AAD9P6M5</accession>
<evidence type="ECO:0000313" key="2">
    <source>
        <dbReference type="EMBL" id="KAK2189127.1"/>
    </source>
</evidence>
<feature type="compositionally biased region" description="Basic and acidic residues" evidence="1">
    <location>
        <begin position="379"/>
        <end position="392"/>
    </location>
</feature>
<gene>
    <name evidence="2" type="ORF">NP493_115g13027</name>
</gene>
<feature type="compositionally biased region" description="Polar residues" evidence="1">
    <location>
        <begin position="208"/>
        <end position="217"/>
    </location>
</feature>
<dbReference type="SUPFAM" id="SSF50998">
    <property type="entry name" value="Quinoprotein alcohol dehydrogenase-like"/>
    <property type="match status" value="1"/>
</dbReference>
<feature type="compositionally biased region" description="Basic and acidic residues" evidence="1">
    <location>
        <begin position="247"/>
        <end position="257"/>
    </location>
</feature>
<evidence type="ECO:0000313" key="3">
    <source>
        <dbReference type="Proteomes" id="UP001209878"/>
    </source>
</evidence>
<proteinExistence type="predicted"/>
<dbReference type="EMBL" id="JAODUO010000114">
    <property type="protein sequence ID" value="KAK2189127.1"/>
    <property type="molecule type" value="Genomic_DNA"/>
</dbReference>
<comment type="caution">
    <text evidence="2">The sequence shown here is derived from an EMBL/GenBank/DDBJ whole genome shotgun (WGS) entry which is preliminary data.</text>
</comment>
<feature type="region of interest" description="Disordered" evidence="1">
    <location>
        <begin position="152"/>
        <end position="296"/>
    </location>
</feature>
<feature type="compositionally biased region" description="Low complexity" evidence="1">
    <location>
        <begin position="283"/>
        <end position="294"/>
    </location>
</feature>
<feature type="compositionally biased region" description="Low complexity" evidence="1">
    <location>
        <begin position="161"/>
        <end position="175"/>
    </location>
</feature>
<name>A0AAD9P6M5_RIDPI</name>
<sequence>MTMEKLWCRHLHDSVLCLQPSSVGSAVFAGLADGTLAVLEVSVVTLSTLDTLHKITISGRPCHHIGAMVSTRLGVWLTIQGTSFLQLWHQEQLIRLLCFDIASNTFREDRVCQGEQMRDSGITAVLTVGSCVWVGTLDGHLYVYQMTQRRSRPASGHSTCGHSASGHSDSGHSPSAQLEPEKYSTIQSDTDTGGTTRESPGVTEGQIGDTSLSTPPSDTDADLVNSDMFDHHPPIDTMHNGQSPPATDDHLRSDHIFHVPLQKRKSQASPRESLIRGDSVWYSPSEDSPDTSPEIIETPFFDDMFSFIFDDRPLSSSPEKGTDHQPDTGQEWSSTEQRECCSSKTSSVASSSDDRCAGDVTPKVTERSEEVLQDVLEESQPKGKDSCGETRSKVKKQRPKSSNRNRVKLVLVTKMKISDKPVRSLIQTSCHRRPVVISCAGCHNDQKSLLKWRLRSDEKTWASEPVLDQDHSDS</sequence>
<protein>
    <submittedName>
        <fullName evidence="2">Uncharacterized protein</fullName>
    </submittedName>
</protein>
<dbReference type="AlphaFoldDB" id="A0AAD9P6M5"/>
<dbReference type="InterPro" id="IPR011047">
    <property type="entry name" value="Quinoprotein_ADH-like_sf"/>
</dbReference>
<keyword evidence="3" id="KW-1185">Reference proteome</keyword>
<reference evidence="2" key="1">
    <citation type="journal article" date="2023" name="Mol. Biol. Evol.">
        <title>Third-Generation Sequencing Reveals the Adaptive Role of the Epigenome in Three Deep-Sea Polychaetes.</title>
        <authorList>
            <person name="Perez M."/>
            <person name="Aroh O."/>
            <person name="Sun Y."/>
            <person name="Lan Y."/>
            <person name="Juniper S.K."/>
            <person name="Young C.R."/>
            <person name="Angers B."/>
            <person name="Qian P.Y."/>
        </authorList>
    </citation>
    <scope>NUCLEOTIDE SEQUENCE</scope>
    <source>
        <strain evidence="2">R07B-5</strain>
    </source>
</reference>
<feature type="compositionally biased region" description="Polar residues" evidence="1">
    <location>
        <begin position="184"/>
        <end position="198"/>
    </location>
</feature>
<evidence type="ECO:0000256" key="1">
    <source>
        <dbReference type="SAM" id="MobiDB-lite"/>
    </source>
</evidence>
<organism evidence="2 3">
    <name type="scientific">Ridgeia piscesae</name>
    <name type="common">Tubeworm</name>
    <dbReference type="NCBI Taxonomy" id="27915"/>
    <lineage>
        <taxon>Eukaryota</taxon>
        <taxon>Metazoa</taxon>
        <taxon>Spiralia</taxon>
        <taxon>Lophotrochozoa</taxon>
        <taxon>Annelida</taxon>
        <taxon>Polychaeta</taxon>
        <taxon>Sedentaria</taxon>
        <taxon>Canalipalpata</taxon>
        <taxon>Sabellida</taxon>
        <taxon>Siboglinidae</taxon>
        <taxon>Ridgeia</taxon>
    </lineage>
</organism>